<dbReference type="eggNOG" id="COG3209">
    <property type="taxonomic scope" value="Bacteria"/>
</dbReference>
<dbReference type="KEGG" id="cfl:Cfla_3504"/>
<accession>D5UDC0</accession>
<dbReference type="eggNOG" id="COG3250">
    <property type="taxonomic scope" value="Bacteria"/>
</dbReference>
<dbReference type="Pfam" id="PF13385">
    <property type="entry name" value="Laminin_G_3"/>
    <property type="match status" value="1"/>
</dbReference>
<proteinExistence type="predicted"/>
<reference evidence="3 4" key="1">
    <citation type="journal article" date="2010" name="Stand. Genomic Sci.">
        <title>Complete genome sequence of Cellulomonas flavigena type strain (134).</title>
        <authorList>
            <person name="Abt B."/>
            <person name="Foster B."/>
            <person name="Lapidus A."/>
            <person name="Clum A."/>
            <person name="Sun H."/>
            <person name="Pukall R."/>
            <person name="Lucas S."/>
            <person name="Glavina Del Rio T."/>
            <person name="Nolan M."/>
            <person name="Tice H."/>
            <person name="Cheng J.F."/>
            <person name="Pitluck S."/>
            <person name="Liolios K."/>
            <person name="Ivanova N."/>
            <person name="Mavromatis K."/>
            <person name="Ovchinnikova G."/>
            <person name="Pati A."/>
            <person name="Goodwin L."/>
            <person name="Chen A."/>
            <person name="Palaniappan K."/>
            <person name="Land M."/>
            <person name="Hauser L."/>
            <person name="Chang Y.J."/>
            <person name="Jeffries C.D."/>
            <person name="Rohde M."/>
            <person name="Goker M."/>
            <person name="Woyke T."/>
            <person name="Bristow J."/>
            <person name="Eisen J.A."/>
            <person name="Markowitz V."/>
            <person name="Hugenholtz P."/>
            <person name="Kyrpides N.C."/>
            <person name="Klenk H.P."/>
        </authorList>
    </citation>
    <scope>NUCLEOTIDE SEQUENCE [LARGE SCALE GENOMIC DNA]</scope>
    <source>
        <strain evidence="4">ATCC 482 / DSM 20109 / BCRC 11376 / JCM 18109 / NBRC 3775 / NCIMB 8073 / NRS 134</strain>
    </source>
</reference>
<dbReference type="AlphaFoldDB" id="D5UDC0"/>
<dbReference type="Proteomes" id="UP000000849">
    <property type="component" value="Chromosome"/>
</dbReference>
<feature type="compositionally biased region" description="Low complexity" evidence="1">
    <location>
        <begin position="37"/>
        <end position="47"/>
    </location>
</feature>
<gene>
    <name evidence="3" type="ordered locus">Cfla_3504</name>
</gene>
<dbReference type="EMBL" id="CP001964">
    <property type="protein sequence ID" value="ADG76376.1"/>
    <property type="molecule type" value="Genomic_DNA"/>
</dbReference>
<sequence>MPVPSLPRPRPTARAVVVALVAGAVALVPGTAYAHGRPAAPPAHGRPVGPPPRPVNHAPDRPVDVGTSNPWTDCSTSAPTPLRSTTPTLRAVLSDVDGGVLEAVFQVRDGRTKRPLWSATTAPQGSGVSHAVTVPEGVLRDGRTYEWSVQGRDAAGRKSPEVRCRVAVDATAPGPSQVTAVPGAGAVYAEDAVSGGVGVAGAFLLEAPGTDDVVGFLYAFDGGPARVDLEPGATAATVTWTPTTAGPHGLSVQAVDAAGNVGPERFYRFTVASASSSPTGNARWTLDEGAGTTATDATGGQVLTLSPSTTWTAGLQEELAAMTDGALLLDEADDGAATAAPLLDTTGSWSVAAFVRADGSAPGTVVSQDGEGTDAFRLGTGTVACEDGVDLCWSLSVAGADGAGGTTVTSTVPVVPGAWVALFAVRDAAQGTVRLDACSFGTVDEPGDQVPVEGATASAAAGVASTGPFRLGGAQDGASPWSGAISGVRTWGGVVDVAQERRLCSMGA</sequence>
<organism evidence="3 4">
    <name type="scientific">Cellulomonas flavigena (strain ATCC 482 / DSM 20109 / BCRC 11376 / JCM 18109 / NBRC 3775 / NCIMB 8073 / NRS 134)</name>
    <dbReference type="NCBI Taxonomy" id="446466"/>
    <lineage>
        <taxon>Bacteria</taxon>
        <taxon>Bacillati</taxon>
        <taxon>Actinomycetota</taxon>
        <taxon>Actinomycetes</taxon>
        <taxon>Micrococcales</taxon>
        <taxon>Cellulomonadaceae</taxon>
        <taxon>Cellulomonas</taxon>
    </lineage>
</organism>
<dbReference type="SUPFAM" id="SSF49899">
    <property type="entry name" value="Concanavalin A-like lectins/glucanases"/>
    <property type="match status" value="1"/>
</dbReference>
<keyword evidence="4" id="KW-1185">Reference proteome</keyword>
<evidence type="ECO:0000256" key="1">
    <source>
        <dbReference type="SAM" id="MobiDB-lite"/>
    </source>
</evidence>
<protein>
    <submittedName>
        <fullName evidence="3">LamG domain-containing protein</fullName>
    </submittedName>
</protein>
<dbReference type="Gene3D" id="2.60.120.200">
    <property type="match status" value="1"/>
</dbReference>
<dbReference type="RefSeq" id="WP_013118704.1">
    <property type="nucleotide sequence ID" value="NC_014151.1"/>
</dbReference>
<feature type="chain" id="PRO_5003077331" evidence="2">
    <location>
        <begin position="35"/>
        <end position="508"/>
    </location>
</feature>
<evidence type="ECO:0000313" key="3">
    <source>
        <dbReference type="EMBL" id="ADG76376.1"/>
    </source>
</evidence>
<dbReference type="HOGENOM" id="CLU_536074_0_0_11"/>
<dbReference type="InterPro" id="IPR013320">
    <property type="entry name" value="ConA-like_dom_sf"/>
</dbReference>
<evidence type="ECO:0000256" key="2">
    <source>
        <dbReference type="SAM" id="SignalP"/>
    </source>
</evidence>
<dbReference type="OrthoDB" id="176279at2"/>
<evidence type="ECO:0000313" key="4">
    <source>
        <dbReference type="Proteomes" id="UP000000849"/>
    </source>
</evidence>
<dbReference type="STRING" id="446466.Cfla_3504"/>
<feature type="signal peptide" evidence="2">
    <location>
        <begin position="1"/>
        <end position="34"/>
    </location>
</feature>
<name>D5UDC0_CELFN</name>
<feature type="region of interest" description="Disordered" evidence="1">
    <location>
        <begin position="37"/>
        <end position="62"/>
    </location>
</feature>
<keyword evidence="2" id="KW-0732">Signal</keyword>